<evidence type="ECO:0000256" key="5">
    <source>
        <dbReference type="ARBA" id="ARBA00022703"/>
    </source>
</evidence>
<evidence type="ECO:0000256" key="1">
    <source>
        <dbReference type="ARBA" id="ARBA00004123"/>
    </source>
</evidence>
<dbReference type="SMART" id="SM00005">
    <property type="entry name" value="DEATH"/>
    <property type="match status" value="1"/>
</dbReference>
<dbReference type="InterPro" id="IPR009095">
    <property type="entry name" value="TRADD_N"/>
</dbReference>
<dbReference type="GO" id="GO:0005856">
    <property type="term" value="C:cytoskeleton"/>
    <property type="evidence" value="ECO:0007669"/>
    <property type="project" value="UniProtKB-SubCell"/>
</dbReference>
<dbReference type="SUPFAM" id="SSF47986">
    <property type="entry name" value="DEATH domain"/>
    <property type="match status" value="1"/>
</dbReference>
<dbReference type="GO" id="GO:0005634">
    <property type="term" value="C:nucleus"/>
    <property type="evidence" value="ECO:0007669"/>
    <property type="project" value="UniProtKB-SubCell"/>
</dbReference>
<evidence type="ECO:0000259" key="8">
    <source>
        <dbReference type="PROSITE" id="PS50017"/>
    </source>
</evidence>
<dbReference type="InterPro" id="IPR000488">
    <property type="entry name" value="Death_dom"/>
</dbReference>
<dbReference type="GO" id="GO:0097191">
    <property type="term" value="P:extrinsic apoptotic signaling pathway"/>
    <property type="evidence" value="ECO:0007669"/>
    <property type="project" value="TreeGrafter"/>
</dbReference>
<sequence>MGSTEYTKMAVNSTNDRAWSGCAVLFLRCCNPGSDLLTFYKDKHGKFSMFKVIKLTLTDVAGGLDGYEILKLHDADPFLGVELKFMDALPCKRFLDSYACGSLLQFLSQHASRLLTLPDEVAMEAVLKAGTHILDHDLKNTELCLQHIHQSQPVRLRDDEVTQLEQQLQNSYAPPAQTPQEVPKNCFLFQKRVFDDRPLTSADQQRFAAHVGRDWKRVGRALQKNCRALKGTAIDNLAYEYEREGLYEQAYQLLGRFIQSEGRSARLGRLISALEESKLTNMAEIMLDIQPRE</sequence>
<dbReference type="RefSeq" id="XP_017581098.1">
    <property type="nucleotide sequence ID" value="XM_017725609.2"/>
</dbReference>
<dbReference type="RefSeq" id="XP_017581097.1">
    <property type="nucleotide sequence ID" value="XM_017725608.2"/>
</dbReference>
<dbReference type="GO" id="GO:0002947">
    <property type="term" value="C:tumor necrosis factor receptor superfamily complex"/>
    <property type="evidence" value="ECO:0007669"/>
    <property type="project" value="TreeGrafter"/>
</dbReference>
<dbReference type="Pfam" id="PF09034">
    <property type="entry name" value="TRADD_N"/>
    <property type="match status" value="1"/>
</dbReference>
<comment type="subcellular location">
    <subcellularLocation>
        <location evidence="2">Cytoplasm</location>
        <location evidence="2">Cytoskeleton</location>
    </subcellularLocation>
    <subcellularLocation>
        <location evidence="1">Nucleus</location>
    </subcellularLocation>
</comment>
<gene>
    <name evidence="9" type="primary">TRADD</name>
</gene>
<dbReference type="InterPro" id="IPR036729">
    <property type="entry name" value="TRADD_N_sf"/>
</dbReference>
<reference evidence="9" key="3">
    <citation type="submission" date="2025-09" db="UniProtKB">
        <authorList>
            <consortium name="Ensembl"/>
        </authorList>
    </citation>
    <scope>IDENTIFICATION</scope>
</reference>
<name>A0AAR2LC01_PYGNA</name>
<dbReference type="PROSITE" id="PS50017">
    <property type="entry name" value="DEATH_DOMAIN"/>
    <property type="match status" value="1"/>
</dbReference>
<dbReference type="RefSeq" id="XP_017581099.1">
    <property type="nucleotide sequence ID" value="XM_017725610.2"/>
</dbReference>
<protein>
    <recommendedName>
        <fullName evidence="3">Tumor necrosis factor receptor type 1-associated DEATH domain protein</fullName>
    </recommendedName>
</protein>
<evidence type="ECO:0000256" key="3">
    <source>
        <dbReference type="ARBA" id="ARBA00015474"/>
    </source>
</evidence>
<dbReference type="InterPro" id="IPR035712">
    <property type="entry name" value="TRADD"/>
</dbReference>
<keyword evidence="6" id="KW-0206">Cytoskeleton</keyword>
<evidence type="ECO:0000313" key="10">
    <source>
        <dbReference type="Proteomes" id="UP001501920"/>
    </source>
</evidence>
<dbReference type="PANTHER" id="PTHR14913">
    <property type="entry name" value="TUMOR NECROSIS FACTOR RECEPTOR TYPE 1-ASSOCIATED DEATH DOMAIN PROTEIN"/>
    <property type="match status" value="1"/>
</dbReference>
<evidence type="ECO:0000256" key="2">
    <source>
        <dbReference type="ARBA" id="ARBA00004245"/>
    </source>
</evidence>
<dbReference type="PANTHER" id="PTHR14913:SF0">
    <property type="entry name" value="TUMOR NECROSIS FACTOR RECEPTOR TYPE 1-ASSOCIATED DEATH DOMAIN PROTEIN"/>
    <property type="match status" value="1"/>
</dbReference>
<dbReference type="AlphaFoldDB" id="A0AAR2LC01"/>
<feature type="domain" description="Death" evidence="8">
    <location>
        <begin position="210"/>
        <end position="290"/>
    </location>
</feature>
<keyword evidence="7" id="KW-0539">Nucleus</keyword>
<keyword evidence="10" id="KW-1185">Reference proteome</keyword>
<dbReference type="CDD" id="cd08780">
    <property type="entry name" value="Death_TRADD"/>
    <property type="match status" value="1"/>
</dbReference>
<evidence type="ECO:0000256" key="6">
    <source>
        <dbReference type="ARBA" id="ARBA00023212"/>
    </source>
</evidence>
<reference evidence="9" key="2">
    <citation type="submission" date="2025-08" db="UniProtKB">
        <authorList>
            <consortium name="Ensembl"/>
        </authorList>
    </citation>
    <scope>IDENTIFICATION</scope>
</reference>
<dbReference type="Gene3D" id="1.10.533.10">
    <property type="entry name" value="Death Domain, Fas"/>
    <property type="match status" value="1"/>
</dbReference>
<dbReference type="Ensembl" id="ENSPNAT00000086959.1">
    <property type="protein sequence ID" value="ENSPNAP00000074133.1"/>
    <property type="gene ID" value="ENSPNAG00000033684.1"/>
</dbReference>
<evidence type="ECO:0000256" key="4">
    <source>
        <dbReference type="ARBA" id="ARBA00022490"/>
    </source>
</evidence>
<dbReference type="GO" id="GO:0005068">
    <property type="term" value="F:transmembrane receptor protein tyrosine kinase adaptor activity"/>
    <property type="evidence" value="ECO:0007669"/>
    <property type="project" value="TreeGrafter"/>
</dbReference>
<dbReference type="Pfam" id="PF00531">
    <property type="entry name" value="Death"/>
    <property type="match status" value="1"/>
</dbReference>
<keyword evidence="4" id="KW-0963">Cytoplasm</keyword>
<reference evidence="9 10" key="1">
    <citation type="submission" date="2020-10" db="EMBL/GenBank/DDBJ databases">
        <title>Pygocentrus nattereri (red-bellied piranha) genome, fPygNat1, primary haplotype.</title>
        <authorList>
            <person name="Myers G."/>
            <person name="Meyer A."/>
            <person name="Karagic N."/>
            <person name="Pippel M."/>
            <person name="Winkler S."/>
            <person name="Tracey A."/>
            <person name="Wood J."/>
            <person name="Formenti G."/>
            <person name="Howe K."/>
            <person name="Fedrigo O."/>
            <person name="Jarvis E.D."/>
        </authorList>
    </citation>
    <scope>NUCLEOTIDE SEQUENCE [LARGE SCALE GENOMIC DNA]</scope>
</reference>
<dbReference type="Proteomes" id="UP001501920">
    <property type="component" value="Chromosome 15"/>
</dbReference>
<dbReference type="InterPro" id="IPR011029">
    <property type="entry name" value="DEATH-like_dom_sf"/>
</dbReference>
<evidence type="ECO:0000256" key="7">
    <source>
        <dbReference type="ARBA" id="ARBA00023242"/>
    </source>
</evidence>
<dbReference type="Gene3D" id="3.30.70.680">
    <property type="entry name" value="TRADD, N-terminal domain"/>
    <property type="match status" value="1"/>
</dbReference>
<dbReference type="GO" id="GO:0043123">
    <property type="term" value="P:positive regulation of canonical NF-kappaB signal transduction"/>
    <property type="evidence" value="ECO:0007669"/>
    <property type="project" value="InterPro"/>
</dbReference>
<dbReference type="GeneID" id="108444432"/>
<proteinExistence type="predicted"/>
<dbReference type="GeneTree" id="ENSGT00390000002016"/>
<dbReference type="SUPFAM" id="SSF55044">
    <property type="entry name" value="TRADD, N-terminal domain"/>
    <property type="match status" value="1"/>
</dbReference>
<evidence type="ECO:0000313" key="9">
    <source>
        <dbReference type="Ensembl" id="ENSPNAP00000074133.1"/>
    </source>
</evidence>
<accession>A0AAR2LC01</accession>
<organism evidence="9 10">
    <name type="scientific">Pygocentrus nattereri</name>
    <name type="common">Red-bellied piranha</name>
    <dbReference type="NCBI Taxonomy" id="42514"/>
    <lineage>
        <taxon>Eukaryota</taxon>
        <taxon>Metazoa</taxon>
        <taxon>Chordata</taxon>
        <taxon>Craniata</taxon>
        <taxon>Vertebrata</taxon>
        <taxon>Euteleostomi</taxon>
        <taxon>Actinopterygii</taxon>
        <taxon>Neopterygii</taxon>
        <taxon>Teleostei</taxon>
        <taxon>Ostariophysi</taxon>
        <taxon>Characiformes</taxon>
        <taxon>Characoidei</taxon>
        <taxon>Pygocentrus</taxon>
    </lineage>
</organism>
<keyword evidence="5" id="KW-0053">Apoptosis</keyword>
<dbReference type="CTD" id="8717"/>